<evidence type="ECO:0000313" key="3">
    <source>
        <dbReference type="Proteomes" id="UP000887013"/>
    </source>
</evidence>
<gene>
    <name evidence="2" type="ORF">NPIL_676681</name>
</gene>
<reference evidence="2" key="1">
    <citation type="submission" date="2020-08" db="EMBL/GenBank/DDBJ databases">
        <title>Multicomponent nature underlies the extraordinary mechanical properties of spider dragline silk.</title>
        <authorList>
            <person name="Kono N."/>
            <person name="Nakamura H."/>
            <person name="Mori M."/>
            <person name="Yoshida Y."/>
            <person name="Ohtoshi R."/>
            <person name="Malay A.D."/>
            <person name="Moran D.A.P."/>
            <person name="Tomita M."/>
            <person name="Numata K."/>
            <person name="Arakawa K."/>
        </authorList>
    </citation>
    <scope>NUCLEOTIDE SEQUENCE</scope>
</reference>
<keyword evidence="1" id="KW-1133">Transmembrane helix</keyword>
<dbReference type="Proteomes" id="UP000887013">
    <property type="component" value="Unassembled WGS sequence"/>
</dbReference>
<keyword evidence="1" id="KW-0812">Transmembrane</keyword>
<keyword evidence="3" id="KW-1185">Reference proteome</keyword>
<proteinExistence type="predicted"/>
<feature type="transmembrane region" description="Helical" evidence="1">
    <location>
        <begin position="16"/>
        <end position="38"/>
    </location>
</feature>
<keyword evidence="1" id="KW-0472">Membrane</keyword>
<name>A0A8X6MR45_NEPPI</name>
<protein>
    <submittedName>
        <fullName evidence="2">Uncharacterized protein</fullName>
    </submittedName>
</protein>
<evidence type="ECO:0000313" key="2">
    <source>
        <dbReference type="EMBL" id="GFS73383.1"/>
    </source>
</evidence>
<comment type="caution">
    <text evidence="2">The sequence shown here is derived from an EMBL/GenBank/DDBJ whole genome shotgun (WGS) entry which is preliminary data.</text>
</comment>
<dbReference type="EMBL" id="BMAW01001293">
    <property type="protein sequence ID" value="GFS73383.1"/>
    <property type="molecule type" value="Genomic_DNA"/>
</dbReference>
<dbReference type="AlphaFoldDB" id="A0A8X6MR45"/>
<sequence>MFDFLLRIPHHSHFNYVTFVIAVKLYALSIFCILLNLLESCLSYRLLRMDDEESVHLLTGRKEEEDIDDDELLLHKESKSLVDNRSEVKIENVGTG</sequence>
<organism evidence="2 3">
    <name type="scientific">Nephila pilipes</name>
    <name type="common">Giant wood spider</name>
    <name type="synonym">Nephila maculata</name>
    <dbReference type="NCBI Taxonomy" id="299642"/>
    <lineage>
        <taxon>Eukaryota</taxon>
        <taxon>Metazoa</taxon>
        <taxon>Ecdysozoa</taxon>
        <taxon>Arthropoda</taxon>
        <taxon>Chelicerata</taxon>
        <taxon>Arachnida</taxon>
        <taxon>Araneae</taxon>
        <taxon>Araneomorphae</taxon>
        <taxon>Entelegynae</taxon>
        <taxon>Araneoidea</taxon>
        <taxon>Nephilidae</taxon>
        <taxon>Nephila</taxon>
    </lineage>
</organism>
<accession>A0A8X6MR45</accession>
<evidence type="ECO:0000256" key="1">
    <source>
        <dbReference type="SAM" id="Phobius"/>
    </source>
</evidence>